<evidence type="ECO:0000256" key="5">
    <source>
        <dbReference type="SAM" id="Phobius"/>
    </source>
</evidence>
<dbReference type="EMBL" id="JBHSCZ010000001">
    <property type="protein sequence ID" value="MFC4261710.1"/>
    <property type="molecule type" value="Genomic_DNA"/>
</dbReference>
<dbReference type="InterPro" id="IPR003773">
    <property type="entry name" value="Menaquinone_biosynth"/>
</dbReference>
<name>A0ABV8QN21_9BACT</name>
<dbReference type="RefSeq" id="WP_379706571.1">
    <property type="nucleotide sequence ID" value="NZ_JBHSCZ010000001.1"/>
</dbReference>
<evidence type="ECO:0000313" key="7">
    <source>
        <dbReference type="Proteomes" id="UP001595907"/>
    </source>
</evidence>
<reference evidence="7" key="1">
    <citation type="journal article" date="2019" name="Int. J. Syst. Evol. Microbiol.">
        <title>The Global Catalogue of Microorganisms (GCM) 10K type strain sequencing project: providing services to taxonomists for standard genome sequencing and annotation.</title>
        <authorList>
            <consortium name="The Broad Institute Genomics Platform"/>
            <consortium name="The Broad Institute Genome Sequencing Center for Infectious Disease"/>
            <person name="Wu L."/>
            <person name="Ma J."/>
        </authorList>
    </citation>
    <scope>NUCLEOTIDE SEQUENCE [LARGE SCALE GENOMIC DNA]</scope>
    <source>
        <strain evidence="7">CECT 8289</strain>
    </source>
</reference>
<dbReference type="Gene3D" id="3.40.190.10">
    <property type="entry name" value="Periplasmic binding protein-like II"/>
    <property type="match status" value="2"/>
</dbReference>
<dbReference type="CDD" id="cd13634">
    <property type="entry name" value="PBP2_Sco4506"/>
    <property type="match status" value="1"/>
</dbReference>
<keyword evidence="2 4" id="KW-0474">Menaquinone biosynthesis</keyword>
<dbReference type="Pfam" id="PF02621">
    <property type="entry name" value="VitK2_biosynth"/>
    <property type="match status" value="1"/>
</dbReference>
<gene>
    <name evidence="4" type="primary">mqnA</name>
    <name evidence="6" type="ORF">ACFOWM_02365</name>
</gene>
<sequence length="248" mass="28231">MDRKIRVAAVSYLNTKPLIYGFEKGGMVDSVELVTDYPAKIASMLVNNEVDISLVPVAIIPFLNEYHIITDYCIGTQQNVASVCLFSDVPLEAISHILLDYQSRSSVGLLKVLLNNYWKISPELIESKTGYEANIKGTTAGLVIGDRAFIQRKKNKYIYDLGTAWKAMTGLPFVFAAWIANKQLPQAFIEKFNEVTGEGFQHLAEIIAQNPYEHYDLMEYYTVNIDYKLDDEKRKGFKMFLNYLKEII</sequence>
<dbReference type="PANTHER" id="PTHR37690">
    <property type="entry name" value="CHORISMATE DEHYDRATASE"/>
    <property type="match status" value="1"/>
</dbReference>
<keyword evidence="5" id="KW-0472">Membrane</keyword>
<evidence type="ECO:0000256" key="3">
    <source>
        <dbReference type="ARBA" id="ARBA00023239"/>
    </source>
</evidence>
<keyword evidence="5" id="KW-1133">Transmembrane helix</keyword>
<dbReference type="PANTHER" id="PTHR37690:SF1">
    <property type="entry name" value="CHORISMATE DEHYDRATASE"/>
    <property type="match status" value="1"/>
</dbReference>
<comment type="function">
    <text evidence="4">Catalyzes the dehydration of chorismate into 3-[(1-carboxyvinyl)oxy]benzoate, a step in the biosynthesis of menaquinone (MK, vitamin K2).</text>
</comment>
<keyword evidence="7" id="KW-1185">Reference proteome</keyword>
<keyword evidence="5" id="KW-0812">Transmembrane</keyword>
<comment type="pathway">
    <text evidence="1 4">Quinol/quinone metabolism; menaquinone biosynthesis.</text>
</comment>
<evidence type="ECO:0000313" key="6">
    <source>
        <dbReference type="EMBL" id="MFC4261710.1"/>
    </source>
</evidence>
<proteinExistence type="inferred from homology"/>
<comment type="caution">
    <text evidence="6">The sequence shown here is derived from an EMBL/GenBank/DDBJ whole genome shotgun (WGS) entry which is preliminary data.</text>
</comment>
<evidence type="ECO:0000256" key="2">
    <source>
        <dbReference type="ARBA" id="ARBA00022428"/>
    </source>
</evidence>
<dbReference type="Proteomes" id="UP001595907">
    <property type="component" value="Unassembled WGS sequence"/>
</dbReference>
<protein>
    <recommendedName>
        <fullName evidence="4">Chorismate dehydratase</fullName>
        <ecNumber evidence="4">4.2.1.151</ecNumber>
    </recommendedName>
    <alternativeName>
        <fullName evidence="4">Menaquinone biosynthetic enzyme MqnA</fullName>
    </alternativeName>
</protein>
<dbReference type="SUPFAM" id="SSF53850">
    <property type="entry name" value="Periplasmic binding protein-like II"/>
    <property type="match status" value="1"/>
</dbReference>
<dbReference type="InterPro" id="IPR030868">
    <property type="entry name" value="MqnA"/>
</dbReference>
<dbReference type="HAMAP" id="MF_00995">
    <property type="entry name" value="MqnA"/>
    <property type="match status" value="1"/>
</dbReference>
<accession>A0ABV8QN21</accession>
<keyword evidence="3 4" id="KW-0456">Lyase</keyword>
<comment type="catalytic activity">
    <reaction evidence="4">
        <text>chorismate = 3-[(1-carboxyvinyl)-oxy]benzoate + H2O</text>
        <dbReference type="Rhea" id="RHEA:40051"/>
        <dbReference type="ChEBI" id="CHEBI:15377"/>
        <dbReference type="ChEBI" id="CHEBI:29748"/>
        <dbReference type="ChEBI" id="CHEBI:76981"/>
        <dbReference type="EC" id="4.2.1.151"/>
    </reaction>
</comment>
<feature type="transmembrane region" description="Helical" evidence="5">
    <location>
        <begin position="157"/>
        <end position="180"/>
    </location>
</feature>
<evidence type="ECO:0000256" key="4">
    <source>
        <dbReference type="HAMAP-Rule" id="MF_00995"/>
    </source>
</evidence>
<evidence type="ECO:0000256" key="1">
    <source>
        <dbReference type="ARBA" id="ARBA00004863"/>
    </source>
</evidence>
<organism evidence="6 7">
    <name type="scientific">Ferruginibacter yonginensis</name>
    <dbReference type="NCBI Taxonomy" id="1310416"/>
    <lineage>
        <taxon>Bacteria</taxon>
        <taxon>Pseudomonadati</taxon>
        <taxon>Bacteroidota</taxon>
        <taxon>Chitinophagia</taxon>
        <taxon>Chitinophagales</taxon>
        <taxon>Chitinophagaceae</taxon>
        <taxon>Ferruginibacter</taxon>
    </lineage>
</organism>
<comment type="similarity">
    <text evidence="4">Belongs to the MqnA/MqnD family. MqnA subfamily.</text>
</comment>
<dbReference type="EC" id="4.2.1.151" evidence="4"/>